<evidence type="ECO:0000256" key="2">
    <source>
        <dbReference type="ARBA" id="ARBA00022448"/>
    </source>
</evidence>
<keyword evidence="2" id="KW-0813">Transport</keyword>
<feature type="transmembrane region" description="Helical" evidence="7">
    <location>
        <begin position="301"/>
        <end position="326"/>
    </location>
</feature>
<dbReference type="AlphaFoldDB" id="A0AAW4XXI1"/>
<feature type="transmembrane region" description="Helical" evidence="7">
    <location>
        <begin position="333"/>
        <end position="350"/>
    </location>
</feature>
<name>A0AAW4XXI1_9BURK</name>
<feature type="transmembrane region" description="Helical" evidence="7">
    <location>
        <begin position="470"/>
        <end position="492"/>
    </location>
</feature>
<evidence type="ECO:0000256" key="7">
    <source>
        <dbReference type="SAM" id="Phobius"/>
    </source>
</evidence>
<comment type="caution">
    <text evidence="9">The sequence shown here is derived from an EMBL/GenBank/DDBJ whole genome shotgun (WGS) entry which is preliminary data.</text>
</comment>
<keyword evidence="4 7" id="KW-0812">Transmembrane</keyword>
<dbReference type="PROSITE" id="PS50850">
    <property type="entry name" value="MFS"/>
    <property type="match status" value="1"/>
</dbReference>
<feature type="transmembrane region" description="Helical" evidence="7">
    <location>
        <begin position="160"/>
        <end position="185"/>
    </location>
</feature>
<dbReference type="Pfam" id="PF07690">
    <property type="entry name" value="MFS_1"/>
    <property type="match status" value="1"/>
</dbReference>
<evidence type="ECO:0000256" key="3">
    <source>
        <dbReference type="ARBA" id="ARBA00022475"/>
    </source>
</evidence>
<evidence type="ECO:0000256" key="5">
    <source>
        <dbReference type="ARBA" id="ARBA00022989"/>
    </source>
</evidence>
<feature type="transmembrane region" description="Helical" evidence="7">
    <location>
        <begin position="134"/>
        <end position="154"/>
    </location>
</feature>
<feature type="transmembrane region" description="Helical" evidence="7">
    <location>
        <begin position="228"/>
        <end position="246"/>
    </location>
</feature>
<evidence type="ECO:0000313" key="10">
    <source>
        <dbReference type="Proteomes" id="UP001199260"/>
    </source>
</evidence>
<dbReference type="Proteomes" id="UP001199260">
    <property type="component" value="Unassembled WGS sequence"/>
</dbReference>
<dbReference type="CDD" id="cd17321">
    <property type="entry name" value="MFS_MMR_MDR_like"/>
    <property type="match status" value="1"/>
</dbReference>
<dbReference type="PRINTS" id="PR01036">
    <property type="entry name" value="TCRTETB"/>
</dbReference>
<gene>
    <name evidence="9" type="ORF">LPW39_13670</name>
</gene>
<organism evidence="9 10">
    <name type="scientific">Comamonas koreensis</name>
    <dbReference type="NCBI Taxonomy" id="160825"/>
    <lineage>
        <taxon>Bacteria</taxon>
        <taxon>Pseudomonadati</taxon>
        <taxon>Pseudomonadota</taxon>
        <taxon>Betaproteobacteria</taxon>
        <taxon>Burkholderiales</taxon>
        <taxon>Comamonadaceae</taxon>
        <taxon>Comamonas</taxon>
    </lineage>
</organism>
<reference evidence="9 10" key="1">
    <citation type="submission" date="2021-11" db="EMBL/GenBank/DDBJ databases">
        <title>Genome sequence.</title>
        <authorList>
            <person name="Sun Q."/>
        </authorList>
    </citation>
    <scope>NUCLEOTIDE SEQUENCE [LARGE SCALE GENOMIC DNA]</scope>
    <source>
        <strain evidence="9 10">KCTC 12005</strain>
    </source>
</reference>
<dbReference type="InterPro" id="IPR011701">
    <property type="entry name" value="MFS"/>
</dbReference>
<proteinExistence type="predicted"/>
<keyword evidence="5 7" id="KW-1133">Transmembrane helix</keyword>
<keyword evidence="3" id="KW-1003">Cell membrane</keyword>
<evidence type="ECO:0000313" key="9">
    <source>
        <dbReference type="EMBL" id="MCD2166177.1"/>
    </source>
</evidence>
<dbReference type="GO" id="GO:0022857">
    <property type="term" value="F:transmembrane transporter activity"/>
    <property type="evidence" value="ECO:0007669"/>
    <property type="project" value="InterPro"/>
</dbReference>
<feature type="transmembrane region" description="Helical" evidence="7">
    <location>
        <begin position="405"/>
        <end position="422"/>
    </location>
</feature>
<dbReference type="InterPro" id="IPR005828">
    <property type="entry name" value="MFS_sugar_transport-like"/>
</dbReference>
<sequence>MALHSRRWLVLAIVSMALLLIVVDMTVLYTALPTLTHDLAPSTSMKLWIVNAYALVVAGLLLSTGALGDRLGYRRMFMLGLVVFGIASLAAAYSPNAGMLIAARALLGVGAAIMMPATLAIIRMSFPDQRERAVAIGIWASVASGGAALGPVVGGLLLEYFWWGSVFLVNVPIVALALVLTVWLIPADRLQHKASLAGWDYTSSLQAMVAMVSLVLSIKELAKPAPSLGFAALMGILSAVVLAVFIRRQLSRPQPLIELRLFRIPTFSGGVIAAVVAAVALVGVELVFSQRLQLVLGLSPLQAGLAILPIPVAAFVAGPIAGWALSRFGTQRLILAGLVVSAVALCALTMSLNADAHSLQKIAVLAVLGLGVGATITAASNAVMNSAPPEHAGMAASVEEVSYEFGGVLGVALLGSVLSWRYTSSLVLPANLQATGASDGIDAALLAAEKLPPEAASQLLGLAHAAFDQGFMAVMATAVGLVLAAALAVVLLRSRDQQQATVGHRSGAVASEGH</sequence>
<dbReference type="InterPro" id="IPR036259">
    <property type="entry name" value="MFS_trans_sf"/>
</dbReference>
<feature type="transmembrane region" description="Helical" evidence="7">
    <location>
        <begin position="47"/>
        <end position="67"/>
    </location>
</feature>
<dbReference type="GO" id="GO:0005886">
    <property type="term" value="C:plasma membrane"/>
    <property type="evidence" value="ECO:0007669"/>
    <property type="project" value="UniProtKB-SubCell"/>
</dbReference>
<protein>
    <submittedName>
        <fullName evidence="9">MFS transporter</fullName>
    </submittedName>
</protein>
<dbReference type="InterPro" id="IPR020846">
    <property type="entry name" value="MFS_dom"/>
</dbReference>
<dbReference type="PANTHER" id="PTHR42718:SF47">
    <property type="entry name" value="METHYL VIOLOGEN RESISTANCE PROTEIN SMVA"/>
    <property type="match status" value="1"/>
</dbReference>
<feature type="transmembrane region" description="Helical" evidence="7">
    <location>
        <begin position="197"/>
        <end position="216"/>
    </location>
</feature>
<keyword evidence="6 7" id="KW-0472">Membrane</keyword>
<feature type="transmembrane region" description="Helical" evidence="7">
    <location>
        <begin position="9"/>
        <end position="32"/>
    </location>
</feature>
<dbReference type="EMBL" id="JAJNCT010000014">
    <property type="protein sequence ID" value="MCD2166177.1"/>
    <property type="molecule type" value="Genomic_DNA"/>
</dbReference>
<evidence type="ECO:0000256" key="6">
    <source>
        <dbReference type="ARBA" id="ARBA00023136"/>
    </source>
</evidence>
<dbReference type="Gene3D" id="1.20.1720.10">
    <property type="entry name" value="Multidrug resistance protein D"/>
    <property type="match status" value="1"/>
</dbReference>
<comment type="subcellular location">
    <subcellularLocation>
        <location evidence="1">Cell membrane</location>
        <topology evidence="1">Multi-pass membrane protein</topology>
    </subcellularLocation>
</comment>
<evidence type="ECO:0000256" key="4">
    <source>
        <dbReference type="ARBA" id="ARBA00022692"/>
    </source>
</evidence>
<feature type="transmembrane region" description="Helical" evidence="7">
    <location>
        <begin position="101"/>
        <end position="122"/>
    </location>
</feature>
<feature type="transmembrane region" description="Helical" evidence="7">
    <location>
        <begin position="76"/>
        <end position="95"/>
    </location>
</feature>
<feature type="transmembrane region" description="Helical" evidence="7">
    <location>
        <begin position="267"/>
        <end position="289"/>
    </location>
</feature>
<feature type="domain" description="Major facilitator superfamily (MFS) profile" evidence="8">
    <location>
        <begin position="10"/>
        <end position="497"/>
    </location>
</feature>
<dbReference type="Pfam" id="PF00083">
    <property type="entry name" value="Sugar_tr"/>
    <property type="match status" value="1"/>
</dbReference>
<dbReference type="RefSeq" id="WP_230775825.1">
    <property type="nucleotide sequence ID" value="NZ_JAJNCT010000014.1"/>
</dbReference>
<dbReference type="Gene3D" id="1.20.1250.20">
    <property type="entry name" value="MFS general substrate transporter like domains"/>
    <property type="match status" value="1"/>
</dbReference>
<evidence type="ECO:0000256" key="1">
    <source>
        <dbReference type="ARBA" id="ARBA00004651"/>
    </source>
</evidence>
<feature type="transmembrane region" description="Helical" evidence="7">
    <location>
        <begin position="362"/>
        <end position="384"/>
    </location>
</feature>
<dbReference type="SUPFAM" id="SSF103473">
    <property type="entry name" value="MFS general substrate transporter"/>
    <property type="match status" value="1"/>
</dbReference>
<accession>A0AAW4XXI1</accession>
<dbReference type="PANTHER" id="PTHR42718">
    <property type="entry name" value="MAJOR FACILITATOR SUPERFAMILY MULTIDRUG TRANSPORTER MFSC"/>
    <property type="match status" value="1"/>
</dbReference>
<keyword evidence="10" id="KW-1185">Reference proteome</keyword>
<evidence type="ECO:0000259" key="8">
    <source>
        <dbReference type="PROSITE" id="PS50850"/>
    </source>
</evidence>